<dbReference type="EMBL" id="JACWMW010000001">
    <property type="protein sequence ID" value="MBD1383983.1"/>
    <property type="molecule type" value="Genomic_DNA"/>
</dbReference>
<sequence length="82" mass="9346">MTKKYILKPGTHQFAPGSAAVHSNNNLTDEEAEWYLQRYPHIAKLFESMEDGKSGSQKDEKPGVKIKRKRIPKRSVESSKSE</sequence>
<dbReference type="RefSeq" id="WP_191173891.1">
    <property type="nucleotide sequence ID" value="NZ_JACWMW010000001.1"/>
</dbReference>
<gene>
    <name evidence="2" type="ORF">IDJ75_01745</name>
</gene>
<organism evidence="2 3">
    <name type="scientific">Mucilaginibacter rigui</name>
    <dbReference type="NCBI Taxonomy" id="534635"/>
    <lineage>
        <taxon>Bacteria</taxon>
        <taxon>Pseudomonadati</taxon>
        <taxon>Bacteroidota</taxon>
        <taxon>Sphingobacteriia</taxon>
        <taxon>Sphingobacteriales</taxon>
        <taxon>Sphingobacteriaceae</taxon>
        <taxon>Mucilaginibacter</taxon>
    </lineage>
</organism>
<evidence type="ECO:0000313" key="2">
    <source>
        <dbReference type="EMBL" id="MBD1383983.1"/>
    </source>
</evidence>
<evidence type="ECO:0000313" key="3">
    <source>
        <dbReference type="Proteomes" id="UP000618754"/>
    </source>
</evidence>
<reference evidence="2 3" key="1">
    <citation type="submission" date="2020-09" db="EMBL/GenBank/DDBJ databases">
        <title>Novel species of Mucilaginibacter isolated from a glacier on the Tibetan Plateau.</title>
        <authorList>
            <person name="Liu Q."/>
            <person name="Xin Y.-H."/>
        </authorList>
    </citation>
    <scope>NUCLEOTIDE SEQUENCE [LARGE SCALE GENOMIC DNA]</scope>
    <source>
        <strain evidence="2 3">CGMCC 1.13878</strain>
    </source>
</reference>
<feature type="compositionally biased region" description="Basic residues" evidence="1">
    <location>
        <begin position="64"/>
        <end position="73"/>
    </location>
</feature>
<comment type="caution">
    <text evidence="2">The sequence shown here is derived from an EMBL/GenBank/DDBJ whole genome shotgun (WGS) entry which is preliminary data.</text>
</comment>
<feature type="compositionally biased region" description="Basic and acidic residues" evidence="1">
    <location>
        <begin position="50"/>
        <end position="63"/>
    </location>
</feature>
<feature type="region of interest" description="Disordered" evidence="1">
    <location>
        <begin position="48"/>
        <end position="82"/>
    </location>
</feature>
<evidence type="ECO:0000256" key="1">
    <source>
        <dbReference type="SAM" id="MobiDB-lite"/>
    </source>
</evidence>
<name>A0ABR7X081_9SPHI</name>
<dbReference type="Proteomes" id="UP000618754">
    <property type="component" value="Unassembled WGS sequence"/>
</dbReference>
<proteinExistence type="predicted"/>
<accession>A0ABR7X081</accession>
<protein>
    <submittedName>
        <fullName evidence="2">Uncharacterized protein</fullName>
    </submittedName>
</protein>
<keyword evidence="3" id="KW-1185">Reference proteome</keyword>